<comment type="catalytic activity">
    <reaction evidence="15">
        <text>sphinganine + NADP(+) = 3-oxosphinganine + NADPH + H(+)</text>
        <dbReference type="Rhea" id="RHEA:22640"/>
        <dbReference type="ChEBI" id="CHEBI:15378"/>
        <dbReference type="ChEBI" id="CHEBI:57783"/>
        <dbReference type="ChEBI" id="CHEBI:57817"/>
        <dbReference type="ChEBI" id="CHEBI:58299"/>
        <dbReference type="ChEBI" id="CHEBI:58349"/>
        <dbReference type="EC" id="1.1.1.102"/>
    </reaction>
    <physiologicalReaction direction="right-to-left" evidence="15">
        <dbReference type="Rhea" id="RHEA:22642"/>
    </physiologicalReaction>
</comment>
<accession>A0ABX6EVS4</accession>
<dbReference type="InterPro" id="IPR002347">
    <property type="entry name" value="SDR_fam"/>
</dbReference>
<evidence type="ECO:0000256" key="13">
    <source>
        <dbReference type="ARBA" id="ARBA00032891"/>
    </source>
</evidence>
<evidence type="ECO:0000256" key="12">
    <source>
        <dbReference type="ARBA" id="ARBA00029797"/>
    </source>
</evidence>
<evidence type="ECO:0000256" key="14">
    <source>
        <dbReference type="ARBA" id="ARBA00044737"/>
    </source>
</evidence>
<evidence type="ECO:0000313" key="17">
    <source>
        <dbReference type="EMBL" id="QGN16455.1"/>
    </source>
</evidence>
<name>A0ABX6EVS4_KLUMA</name>
<keyword evidence="5" id="KW-0256">Endoplasmic reticulum</keyword>
<evidence type="ECO:0000256" key="11">
    <source>
        <dbReference type="ARBA" id="ARBA00026241"/>
    </source>
</evidence>
<keyword evidence="18" id="KW-1185">Reference proteome</keyword>
<feature type="transmembrane region" description="Helical" evidence="16">
    <location>
        <begin position="273"/>
        <end position="296"/>
    </location>
</feature>
<dbReference type="CDD" id="cd08939">
    <property type="entry name" value="KDSR-like_SDR_c"/>
    <property type="match status" value="1"/>
</dbReference>
<dbReference type="InterPro" id="IPR045022">
    <property type="entry name" value="KDSR-like"/>
</dbReference>
<evidence type="ECO:0000256" key="4">
    <source>
        <dbReference type="ARBA" id="ARBA00006484"/>
    </source>
</evidence>
<protein>
    <recommendedName>
        <fullName evidence="11">3-ketodihydrosphingosine reductase TSC10</fullName>
        <ecNumber evidence="10">1.1.1.102</ecNumber>
    </recommendedName>
    <alternativeName>
        <fullName evidence="13">3-dehydrosphinganine reductase</fullName>
    </alternativeName>
    <alternativeName>
        <fullName evidence="12">KDS reductase</fullName>
    </alternativeName>
</protein>
<dbReference type="PANTHER" id="PTHR43550:SF3">
    <property type="entry name" value="3-KETODIHYDROSPHINGOSINE REDUCTASE"/>
    <property type="match status" value="1"/>
</dbReference>
<evidence type="ECO:0000256" key="16">
    <source>
        <dbReference type="SAM" id="Phobius"/>
    </source>
</evidence>
<evidence type="ECO:0000256" key="9">
    <source>
        <dbReference type="ARBA" id="ARBA00023098"/>
    </source>
</evidence>
<evidence type="ECO:0000256" key="3">
    <source>
        <dbReference type="ARBA" id="ARBA00004991"/>
    </source>
</evidence>
<keyword evidence="9" id="KW-0443">Lipid metabolism</keyword>
<dbReference type="EC" id="1.1.1.102" evidence="10"/>
<evidence type="ECO:0000256" key="15">
    <source>
        <dbReference type="ARBA" id="ARBA00048930"/>
    </source>
</evidence>
<dbReference type="InterPro" id="IPR036291">
    <property type="entry name" value="NAD(P)-bd_dom_sf"/>
</dbReference>
<reference evidence="17 18" key="2">
    <citation type="submission" date="2019-11" db="EMBL/GenBank/DDBJ databases">
        <authorList>
            <person name="Lu H."/>
        </authorList>
    </citation>
    <scope>NUCLEOTIDE SEQUENCE [LARGE SCALE GENOMIC DNA]</scope>
    <source>
        <strain evidence="17 18">FIM1</strain>
    </source>
</reference>
<dbReference type="Gene3D" id="3.40.50.720">
    <property type="entry name" value="NAD(P)-binding Rossmann-like Domain"/>
    <property type="match status" value="1"/>
</dbReference>
<keyword evidence="16" id="KW-1133">Transmembrane helix</keyword>
<keyword evidence="8" id="KW-0560">Oxidoreductase</keyword>
<dbReference type="Proteomes" id="UP000422736">
    <property type="component" value="Chromosome 5"/>
</dbReference>
<evidence type="ECO:0000256" key="10">
    <source>
        <dbReference type="ARBA" id="ARBA00026112"/>
    </source>
</evidence>
<reference evidence="17 18" key="1">
    <citation type="submission" date="2016-03" db="EMBL/GenBank/DDBJ databases">
        <title>How can Kluyveromyces marxianus grow so fast - potential evolutionary course in Saccharomyces Complex revealed by comparative genomics.</title>
        <authorList>
            <person name="Mo W."/>
            <person name="Lu W."/>
            <person name="Yang X."/>
            <person name="Qi J."/>
            <person name="Lv H."/>
        </authorList>
    </citation>
    <scope>NUCLEOTIDE SEQUENCE [LARGE SCALE GENOMIC DNA]</scope>
    <source>
        <strain evidence="17 18">FIM1</strain>
    </source>
</reference>
<comment type="function">
    <text evidence="14">Catalyzes the reduction of 3'-oxosphinganine (3-ketodihydrosphingosine/KDS) to sphinganine (dihydrosphingosine/DHS), the second step of de novo sphingolipid biosynthesis.</text>
</comment>
<evidence type="ECO:0000256" key="1">
    <source>
        <dbReference type="ARBA" id="ARBA00004240"/>
    </source>
</evidence>
<keyword evidence="16" id="KW-0472">Membrane</keyword>
<evidence type="ECO:0000256" key="5">
    <source>
        <dbReference type="ARBA" id="ARBA00022824"/>
    </source>
</evidence>
<proteinExistence type="inferred from homology"/>
<evidence type="ECO:0000256" key="2">
    <source>
        <dbReference type="ARBA" id="ARBA00004760"/>
    </source>
</evidence>
<evidence type="ECO:0000256" key="8">
    <source>
        <dbReference type="ARBA" id="ARBA00023002"/>
    </source>
</evidence>
<dbReference type="PRINTS" id="PR00081">
    <property type="entry name" value="GDHRDH"/>
</dbReference>
<dbReference type="Pfam" id="PF00106">
    <property type="entry name" value="adh_short"/>
    <property type="match status" value="1"/>
</dbReference>
<evidence type="ECO:0000256" key="7">
    <source>
        <dbReference type="ARBA" id="ARBA00022919"/>
    </source>
</evidence>
<keyword evidence="7" id="KW-0746">Sphingolipid metabolism</keyword>
<keyword evidence="6" id="KW-0521">NADP</keyword>
<keyword evidence="16" id="KW-0812">Transmembrane</keyword>
<evidence type="ECO:0000256" key="6">
    <source>
        <dbReference type="ARBA" id="ARBA00022857"/>
    </source>
</evidence>
<organism evidence="17 18">
    <name type="scientific">Kluyveromyces marxianus</name>
    <name type="common">Yeast</name>
    <name type="synonym">Candida kefyr</name>
    <dbReference type="NCBI Taxonomy" id="4911"/>
    <lineage>
        <taxon>Eukaryota</taxon>
        <taxon>Fungi</taxon>
        <taxon>Dikarya</taxon>
        <taxon>Ascomycota</taxon>
        <taxon>Saccharomycotina</taxon>
        <taxon>Saccharomycetes</taxon>
        <taxon>Saccharomycetales</taxon>
        <taxon>Saccharomycetaceae</taxon>
        <taxon>Kluyveromyces</taxon>
    </lineage>
</organism>
<sequence length="314" mass="35348">MTRYSTEKQVVLISGGSQGLGESFAKRFVQENNKVIIVSRSDEKLRQACQRIGVDGITLGEYQGKGVSEDKSWKCPQLLYHACDISDYESVDSMFKLLVKNELVPTQVYMCAGGSIPKLFVELSASELQNGITTNYATAVNLAHVSLRFKVPHILFFSSEVAFFPFIGYAQYAPLKQSIRSLVAILRQEHADTRITCVYPGNFQSEGFDLENMTKPSITRDIEGPSHPVTAAQCRDKIISSLKYGLDDITTDSIGWLLMACDQGFNKHTSNQFMFLFSWILGAILNITIVPIYMLICKFQIYQWRNKRAKSDKT</sequence>
<comment type="subcellular location">
    <subcellularLocation>
        <location evidence="1">Endoplasmic reticulum</location>
    </subcellularLocation>
</comment>
<dbReference type="SUPFAM" id="SSF51735">
    <property type="entry name" value="NAD(P)-binding Rossmann-fold domains"/>
    <property type="match status" value="1"/>
</dbReference>
<comment type="similarity">
    <text evidence="4">Belongs to the short-chain dehydrogenases/reductases (SDR) family.</text>
</comment>
<dbReference type="PANTHER" id="PTHR43550">
    <property type="entry name" value="3-KETODIHYDROSPHINGOSINE REDUCTASE"/>
    <property type="match status" value="1"/>
</dbReference>
<comment type="pathway">
    <text evidence="2">Lipid metabolism; sphingolipid metabolism.</text>
</comment>
<dbReference type="EMBL" id="CP015058">
    <property type="protein sequence ID" value="QGN16455.1"/>
    <property type="molecule type" value="Genomic_DNA"/>
</dbReference>
<evidence type="ECO:0000313" key="18">
    <source>
        <dbReference type="Proteomes" id="UP000422736"/>
    </source>
</evidence>
<gene>
    <name evidence="17" type="primary">TSC10</name>
    <name evidence="17" type="ORF">FIM1_3168</name>
</gene>
<comment type="pathway">
    <text evidence="3">Sphingolipid metabolism.</text>
</comment>